<name>A0A7S4V3R6_9DINO</name>
<accession>A0A7S4V3R6</accession>
<evidence type="ECO:0000256" key="1">
    <source>
        <dbReference type="PROSITE-ProRule" id="PRU00175"/>
    </source>
</evidence>
<feature type="transmembrane region" description="Helical" evidence="3">
    <location>
        <begin position="62"/>
        <end position="84"/>
    </location>
</feature>
<dbReference type="Gene3D" id="3.30.40.10">
    <property type="entry name" value="Zinc/RING finger domain, C3HC4 (zinc finger)"/>
    <property type="match status" value="1"/>
</dbReference>
<keyword evidence="1" id="KW-0479">Metal-binding</keyword>
<feature type="domain" description="RING-type" evidence="4">
    <location>
        <begin position="233"/>
        <end position="272"/>
    </location>
</feature>
<gene>
    <name evidence="5" type="ORF">AMON00008_LOCUS39581</name>
</gene>
<proteinExistence type="predicted"/>
<keyword evidence="3" id="KW-0812">Transmembrane</keyword>
<dbReference type="PANTHER" id="PTHR22765">
    <property type="entry name" value="RING FINGER AND PROTEASE ASSOCIATED DOMAIN-CONTAINING"/>
    <property type="match status" value="1"/>
</dbReference>
<dbReference type="PROSITE" id="PS50089">
    <property type="entry name" value="ZF_RING_2"/>
    <property type="match status" value="1"/>
</dbReference>
<dbReference type="InterPro" id="IPR001841">
    <property type="entry name" value="Znf_RING"/>
</dbReference>
<evidence type="ECO:0000313" key="5">
    <source>
        <dbReference type="EMBL" id="CAE4623125.1"/>
    </source>
</evidence>
<dbReference type="AlphaFoldDB" id="A0A7S4V3R6"/>
<protein>
    <recommendedName>
        <fullName evidence="4">RING-type domain-containing protein</fullName>
    </recommendedName>
</protein>
<dbReference type="InterPro" id="IPR013083">
    <property type="entry name" value="Znf_RING/FYVE/PHD"/>
</dbReference>
<sequence>MVAASELAHSAIYQQGVAGAAEAQADEGEVDTRWQRPCCGLTSGRCRLACLFCAVPCRWPELLLGVVGLITLVQTVQISVVVFYNAAYPTTRWYRLIFLAVWLAVPVIAGACVIGDVWAAPRLHPEDHWSLSWALDRTKLETAMVSTFVIAFASTLEVSLQLLDLEHERLMVAIGLLALHVAHICMLALDASRLAGGEDRSLALALPSTVRNVLEACMFAEVPETDRAQYACCLICLADFEGDDAVLTLPCRHIFHRECLVRWLQQSQACPLRCESARLRLPSSRPWPALSSSAIGGSRPEEADLHAGEPGQERGWGIAV</sequence>
<keyword evidence="1" id="KW-0862">Zinc</keyword>
<feature type="transmembrane region" description="Helical" evidence="3">
    <location>
        <begin position="96"/>
        <end position="120"/>
    </location>
</feature>
<feature type="transmembrane region" description="Helical" evidence="3">
    <location>
        <begin position="140"/>
        <end position="163"/>
    </location>
</feature>
<dbReference type="SUPFAM" id="SSF57850">
    <property type="entry name" value="RING/U-box"/>
    <property type="match status" value="1"/>
</dbReference>
<dbReference type="Pfam" id="PF13639">
    <property type="entry name" value="zf-RING_2"/>
    <property type="match status" value="1"/>
</dbReference>
<keyword evidence="1" id="KW-0863">Zinc-finger</keyword>
<dbReference type="EMBL" id="HBNR01056271">
    <property type="protein sequence ID" value="CAE4623125.1"/>
    <property type="molecule type" value="Transcribed_RNA"/>
</dbReference>
<dbReference type="GO" id="GO:0006511">
    <property type="term" value="P:ubiquitin-dependent protein catabolic process"/>
    <property type="evidence" value="ECO:0007669"/>
    <property type="project" value="TreeGrafter"/>
</dbReference>
<reference evidence="5" key="1">
    <citation type="submission" date="2021-01" db="EMBL/GenBank/DDBJ databases">
        <authorList>
            <person name="Corre E."/>
            <person name="Pelletier E."/>
            <person name="Niang G."/>
            <person name="Scheremetjew M."/>
            <person name="Finn R."/>
            <person name="Kale V."/>
            <person name="Holt S."/>
            <person name="Cochrane G."/>
            <person name="Meng A."/>
            <person name="Brown T."/>
            <person name="Cohen L."/>
        </authorList>
    </citation>
    <scope>NUCLEOTIDE SEQUENCE</scope>
    <source>
        <strain evidence="5">CCMP3105</strain>
    </source>
</reference>
<organism evidence="5">
    <name type="scientific">Alexandrium monilatum</name>
    <dbReference type="NCBI Taxonomy" id="311494"/>
    <lineage>
        <taxon>Eukaryota</taxon>
        <taxon>Sar</taxon>
        <taxon>Alveolata</taxon>
        <taxon>Dinophyceae</taxon>
        <taxon>Gonyaulacales</taxon>
        <taxon>Pyrocystaceae</taxon>
        <taxon>Alexandrium</taxon>
    </lineage>
</organism>
<keyword evidence="3" id="KW-1133">Transmembrane helix</keyword>
<feature type="region of interest" description="Disordered" evidence="2">
    <location>
        <begin position="285"/>
        <end position="320"/>
    </location>
</feature>
<evidence type="ECO:0000256" key="2">
    <source>
        <dbReference type="SAM" id="MobiDB-lite"/>
    </source>
</evidence>
<keyword evidence="3" id="KW-0472">Membrane</keyword>
<feature type="transmembrane region" description="Helical" evidence="3">
    <location>
        <begin position="170"/>
        <end position="189"/>
    </location>
</feature>
<evidence type="ECO:0000256" key="3">
    <source>
        <dbReference type="SAM" id="Phobius"/>
    </source>
</evidence>
<evidence type="ECO:0000259" key="4">
    <source>
        <dbReference type="PROSITE" id="PS50089"/>
    </source>
</evidence>
<dbReference type="SMART" id="SM00184">
    <property type="entry name" value="RING"/>
    <property type="match status" value="1"/>
</dbReference>
<dbReference type="GO" id="GO:0061630">
    <property type="term" value="F:ubiquitin protein ligase activity"/>
    <property type="evidence" value="ECO:0007669"/>
    <property type="project" value="TreeGrafter"/>
</dbReference>
<dbReference type="GO" id="GO:0008270">
    <property type="term" value="F:zinc ion binding"/>
    <property type="evidence" value="ECO:0007669"/>
    <property type="project" value="UniProtKB-KW"/>
</dbReference>
<dbReference type="InterPro" id="IPR051826">
    <property type="entry name" value="E3_ubiquitin-ligase_domain"/>
</dbReference>